<name>A0AAW2UKB8_9LAMI</name>
<dbReference type="EMBL" id="JACGWN010000012">
    <property type="protein sequence ID" value="KAL0416655.1"/>
    <property type="molecule type" value="Genomic_DNA"/>
</dbReference>
<reference evidence="1" key="2">
    <citation type="journal article" date="2024" name="Plant">
        <title>Genomic evolution and insights into agronomic trait innovations of Sesamum species.</title>
        <authorList>
            <person name="Miao H."/>
            <person name="Wang L."/>
            <person name="Qu L."/>
            <person name="Liu H."/>
            <person name="Sun Y."/>
            <person name="Le M."/>
            <person name="Wang Q."/>
            <person name="Wei S."/>
            <person name="Zheng Y."/>
            <person name="Lin W."/>
            <person name="Duan Y."/>
            <person name="Cao H."/>
            <person name="Xiong S."/>
            <person name="Wang X."/>
            <person name="Wei L."/>
            <person name="Li C."/>
            <person name="Ma Q."/>
            <person name="Ju M."/>
            <person name="Zhao R."/>
            <person name="Li G."/>
            <person name="Mu C."/>
            <person name="Tian Q."/>
            <person name="Mei H."/>
            <person name="Zhang T."/>
            <person name="Gao T."/>
            <person name="Zhang H."/>
        </authorList>
    </citation>
    <scope>NUCLEOTIDE SEQUENCE</scope>
    <source>
        <strain evidence="1">KEN1</strain>
    </source>
</reference>
<sequence length="168" mass="19314">MLRKHFTEGNRDQLLDEYVTIMALHVMHPQLLHVDTIGQIRCVTIRKLKMTNPFTYPPLLLLRRGIYYFGHHIRPLFVNLKLWLITYDLQPGGNANGTSTTGLNSATQSRICSPINLGRATFLSTRFSVNAFLFLWYGWSWGRNYLVAINVARLPTVLQMECTCVITN</sequence>
<accession>A0AAW2UKB8</accession>
<organism evidence="1">
    <name type="scientific">Sesamum latifolium</name>
    <dbReference type="NCBI Taxonomy" id="2727402"/>
    <lineage>
        <taxon>Eukaryota</taxon>
        <taxon>Viridiplantae</taxon>
        <taxon>Streptophyta</taxon>
        <taxon>Embryophyta</taxon>
        <taxon>Tracheophyta</taxon>
        <taxon>Spermatophyta</taxon>
        <taxon>Magnoliopsida</taxon>
        <taxon>eudicotyledons</taxon>
        <taxon>Gunneridae</taxon>
        <taxon>Pentapetalae</taxon>
        <taxon>asterids</taxon>
        <taxon>lamiids</taxon>
        <taxon>Lamiales</taxon>
        <taxon>Pedaliaceae</taxon>
        <taxon>Sesamum</taxon>
    </lineage>
</organism>
<gene>
    <name evidence="1" type="ORF">Slati_3497400</name>
</gene>
<protein>
    <submittedName>
        <fullName evidence="1">Uncharacterized protein</fullName>
    </submittedName>
</protein>
<reference evidence="1" key="1">
    <citation type="submission" date="2020-06" db="EMBL/GenBank/DDBJ databases">
        <authorList>
            <person name="Li T."/>
            <person name="Hu X."/>
            <person name="Zhang T."/>
            <person name="Song X."/>
            <person name="Zhang H."/>
            <person name="Dai N."/>
            <person name="Sheng W."/>
            <person name="Hou X."/>
            <person name="Wei L."/>
        </authorList>
    </citation>
    <scope>NUCLEOTIDE SEQUENCE</scope>
    <source>
        <strain evidence="1">KEN1</strain>
        <tissue evidence="1">Leaf</tissue>
    </source>
</reference>
<dbReference type="AlphaFoldDB" id="A0AAW2UKB8"/>
<proteinExistence type="predicted"/>
<comment type="caution">
    <text evidence="1">The sequence shown here is derived from an EMBL/GenBank/DDBJ whole genome shotgun (WGS) entry which is preliminary data.</text>
</comment>
<evidence type="ECO:0000313" key="1">
    <source>
        <dbReference type="EMBL" id="KAL0416655.1"/>
    </source>
</evidence>